<sequence length="41" mass="4798">MTLLGSEHSLLIRSKFRSVLQLRLQQRRTQEQLANQGIIPH</sequence>
<evidence type="ECO:0000313" key="2">
    <source>
        <dbReference type="Proteomes" id="UP000236370"/>
    </source>
</evidence>
<reference evidence="1 2" key="1">
    <citation type="submission" date="2017-12" db="EMBL/GenBank/DDBJ databases">
        <title>High-resolution comparative analysis of great ape genomes.</title>
        <authorList>
            <person name="Pollen A."/>
            <person name="Hastie A."/>
            <person name="Hormozdiari F."/>
            <person name="Dougherty M."/>
            <person name="Liu R."/>
            <person name="Chaisson M."/>
            <person name="Hoppe E."/>
            <person name="Hill C."/>
            <person name="Pang A."/>
            <person name="Hillier L."/>
            <person name="Baker C."/>
            <person name="Armstrong J."/>
            <person name="Shendure J."/>
            <person name="Paten B."/>
            <person name="Wilson R."/>
            <person name="Chao H."/>
            <person name="Schneider V."/>
            <person name="Ventura M."/>
            <person name="Kronenberg Z."/>
            <person name="Murali S."/>
            <person name="Gordon D."/>
            <person name="Cantsilieris S."/>
            <person name="Munson K."/>
            <person name="Nelson B."/>
            <person name="Raja A."/>
            <person name="Underwood J."/>
            <person name="Diekhans M."/>
            <person name="Fiddes I."/>
            <person name="Haussler D."/>
            <person name="Eichler E."/>
        </authorList>
    </citation>
    <scope>NUCLEOTIDE SEQUENCE [LARGE SCALE GENOMIC DNA]</scope>
    <source>
        <strain evidence="1">Yerkes chimp pedigree #C0471</strain>
    </source>
</reference>
<dbReference type="Gene3D" id="6.10.140.2040">
    <property type="match status" value="1"/>
</dbReference>
<comment type="caution">
    <text evidence="1">The sequence shown here is derived from an EMBL/GenBank/DDBJ whole genome shotgun (WGS) entry which is preliminary data.</text>
</comment>
<name>A0A2J8MGZ1_PANTR</name>
<dbReference type="AlphaFoldDB" id="A0A2J8MGZ1"/>
<gene>
    <name evidence="1" type="ORF">CK820_G0021190</name>
</gene>
<organism evidence="1 2">
    <name type="scientific">Pan troglodytes</name>
    <name type="common">Chimpanzee</name>
    <dbReference type="NCBI Taxonomy" id="9598"/>
    <lineage>
        <taxon>Eukaryota</taxon>
        <taxon>Metazoa</taxon>
        <taxon>Chordata</taxon>
        <taxon>Craniata</taxon>
        <taxon>Vertebrata</taxon>
        <taxon>Euteleostomi</taxon>
        <taxon>Mammalia</taxon>
        <taxon>Eutheria</taxon>
        <taxon>Euarchontoglires</taxon>
        <taxon>Primates</taxon>
        <taxon>Haplorrhini</taxon>
        <taxon>Catarrhini</taxon>
        <taxon>Hominidae</taxon>
        <taxon>Pan</taxon>
    </lineage>
</organism>
<proteinExistence type="predicted"/>
<accession>A0A2J8MGZ1</accession>
<dbReference type="EMBL" id="NBAG03000258">
    <property type="protein sequence ID" value="PNI58783.1"/>
    <property type="molecule type" value="Genomic_DNA"/>
</dbReference>
<protein>
    <submittedName>
        <fullName evidence="1">MYOCD isoform 1</fullName>
    </submittedName>
</protein>
<evidence type="ECO:0000313" key="1">
    <source>
        <dbReference type="EMBL" id="PNI58783.1"/>
    </source>
</evidence>
<dbReference type="SMR" id="A0A2J8MGZ1"/>
<dbReference type="Proteomes" id="UP000236370">
    <property type="component" value="Unassembled WGS sequence"/>
</dbReference>